<evidence type="ECO:0000313" key="1">
    <source>
        <dbReference type="EMBL" id="WYY09686.1"/>
    </source>
</evidence>
<evidence type="ECO:0000313" key="2">
    <source>
        <dbReference type="Proteomes" id="UP001479933"/>
    </source>
</evidence>
<gene>
    <name evidence="1" type="ORF">RVF87_19645</name>
</gene>
<keyword evidence="2" id="KW-1185">Reference proteome</keyword>
<accession>A0ABZ2UBG3</accession>
<dbReference type="Proteomes" id="UP001479933">
    <property type="component" value="Chromosome"/>
</dbReference>
<protein>
    <submittedName>
        <fullName evidence="1">SRPBCC family protein</fullName>
    </submittedName>
</protein>
<dbReference type="InterPro" id="IPR019587">
    <property type="entry name" value="Polyketide_cyclase/dehydratase"/>
</dbReference>
<dbReference type="Gene3D" id="3.30.530.20">
    <property type="match status" value="1"/>
</dbReference>
<dbReference type="Pfam" id="PF10604">
    <property type="entry name" value="Polyketide_cyc2"/>
    <property type="match status" value="1"/>
</dbReference>
<dbReference type="RefSeq" id="WP_066168414.1">
    <property type="nucleotide sequence ID" value="NZ_CP136137.1"/>
</dbReference>
<sequence length="140" mass="15453">MVAAPRAAIFDLIADPARQPEWDANDNLASADPGQRVRAIGDVFTMRLTRSGAVRENRVVEFDEGRLIAWNPAEVGGTPPGHLWRWQLSDVDGGTRVVHTYDWTALTDPHRVVRARSTTADKLAASIDRLAALVETDARR</sequence>
<dbReference type="EMBL" id="CP136137">
    <property type="protein sequence ID" value="WYY09686.1"/>
    <property type="molecule type" value="Genomic_DNA"/>
</dbReference>
<organism evidence="1 2">
    <name type="scientific">Gordonia hydrophobica</name>
    <dbReference type="NCBI Taxonomy" id="40516"/>
    <lineage>
        <taxon>Bacteria</taxon>
        <taxon>Bacillati</taxon>
        <taxon>Actinomycetota</taxon>
        <taxon>Actinomycetes</taxon>
        <taxon>Mycobacteriales</taxon>
        <taxon>Gordoniaceae</taxon>
        <taxon>Gordonia</taxon>
    </lineage>
</organism>
<proteinExistence type="predicted"/>
<reference evidence="1 2" key="1">
    <citation type="journal article" date="2023" name="Virus Evol.">
        <title>Computational host range prediction-The good, the bad, and the ugly.</title>
        <authorList>
            <person name="Howell A.A."/>
            <person name="Versoza C.J."/>
            <person name="Pfeifer S.P."/>
        </authorList>
    </citation>
    <scope>NUCLEOTIDE SEQUENCE [LARGE SCALE GENOMIC DNA]</scope>
    <source>
        <strain evidence="1 2">1610/1b</strain>
    </source>
</reference>
<name>A0ABZ2UBG3_9ACTN</name>
<dbReference type="InterPro" id="IPR023393">
    <property type="entry name" value="START-like_dom_sf"/>
</dbReference>
<dbReference type="SUPFAM" id="SSF55961">
    <property type="entry name" value="Bet v1-like"/>
    <property type="match status" value="1"/>
</dbReference>